<dbReference type="PIRSF" id="PIRSF500217">
    <property type="entry name" value="AlgI"/>
    <property type="match status" value="1"/>
</dbReference>
<feature type="transmembrane region" description="Helical" evidence="10">
    <location>
        <begin position="352"/>
        <end position="372"/>
    </location>
</feature>
<feature type="transmembrane region" description="Helical" evidence="10">
    <location>
        <begin position="327"/>
        <end position="345"/>
    </location>
</feature>
<evidence type="ECO:0000256" key="2">
    <source>
        <dbReference type="ARBA" id="ARBA00005182"/>
    </source>
</evidence>
<keyword evidence="9 11" id="KW-0808">Transferase</keyword>
<comment type="similarity">
    <text evidence="3 9">Belongs to the membrane-bound acyltransferase family.</text>
</comment>
<feature type="transmembrane region" description="Helical" evidence="10">
    <location>
        <begin position="447"/>
        <end position="469"/>
    </location>
</feature>
<dbReference type="EMBL" id="FMSV02000554">
    <property type="protein sequence ID" value="SEH08623.1"/>
    <property type="molecule type" value="Genomic_DNA"/>
</dbReference>
<keyword evidence="9" id="KW-0997">Cell inner membrane</keyword>
<evidence type="ECO:0000256" key="7">
    <source>
        <dbReference type="ARBA" id="ARBA00022989"/>
    </source>
</evidence>
<keyword evidence="12" id="KW-1185">Reference proteome</keyword>
<dbReference type="InterPro" id="IPR024194">
    <property type="entry name" value="Ac/AlaTfrase_AlgI/DltB"/>
</dbReference>
<dbReference type="InterPro" id="IPR004299">
    <property type="entry name" value="MBOAT_fam"/>
</dbReference>
<dbReference type="Proteomes" id="UP000236724">
    <property type="component" value="Unassembled WGS sequence"/>
</dbReference>
<organism evidence="11 12">
    <name type="scientific">Candidatus Venteria ishoeyi</name>
    <dbReference type="NCBI Taxonomy" id="1899563"/>
    <lineage>
        <taxon>Bacteria</taxon>
        <taxon>Pseudomonadati</taxon>
        <taxon>Pseudomonadota</taxon>
        <taxon>Gammaproteobacteria</taxon>
        <taxon>Thiotrichales</taxon>
        <taxon>Thiotrichaceae</taxon>
        <taxon>Venteria</taxon>
    </lineage>
</organism>
<protein>
    <recommendedName>
        <fullName evidence="9">Probable alginate O-acetylase</fullName>
        <ecNumber evidence="9">2.3.1.-</ecNumber>
    </recommendedName>
</protein>
<feature type="transmembrane region" description="Helical" evidence="10">
    <location>
        <begin position="306"/>
        <end position="321"/>
    </location>
</feature>
<feature type="transmembrane region" description="Helical" evidence="10">
    <location>
        <begin position="147"/>
        <end position="167"/>
    </location>
</feature>
<feature type="transmembrane region" description="Helical" evidence="10">
    <location>
        <begin position="226"/>
        <end position="245"/>
    </location>
</feature>
<feature type="transmembrane region" description="Helical" evidence="10">
    <location>
        <begin position="39"/>
        <end position="62"/>
    </location>
</feature>
<dbReference type="AlphaFoldDB" id="A0A1H6FG47"/>
<evidence type="ECO:0000256" key="1">
    <source>
        <dbReference type="ARBA" id="ARBA00004651"/>
    </source>
</evidence>
<feature type="transmembrane region" description="Helical" evidence="10">
    <location>
        <begin position="74"/>
        <end position="97"/>
    </location>
</feature>
<comment type="pathway">
    <text evidence="2 9">Glycan biosynthesis; alginate biosynthesis.</text>
</comment>
<dbReference type="UniPathway" id="UPA00286"/>
<keyword evidence="8 9" id="KW-0472">Membrane</keyword>
<dbReference type="OrthoDB" id="139172at2"/>
<evidence type="ECO:0000313" key="11">
    <source>
        <dbReference type="EMBL" id="SEH08623.1"/>
    </source>
</evidence>
<feature type="transmembrane region" description="Helical" evidence="10">
    <location>
        <begin position="408"/>
        <end position="426"/>
    </location>
</feature>
<comment type="subcellular location">
    <subcellularLocation>
        <location evidence="9">Cell inner membrane</location>
    </subcellularLocation>
    <subcellularLocation>
        <location evidence="1">Cell membrane</location>
        <topology evidence="1">Multi-pass membrane protein</topology>
    </subcellularLocation>
</comment>
<name>A0A1H6FG47_9GAMM</name>
<dbReference type="EC" id="2.3.1.-" evidence="9"/>
<dbReference type="GO" id="GO:0042121">
    <property type="term" value="P:alginic acid biosynthetic process"/>
    <property type="evidence" value="ECO:0007669"/>
    <property type="project" value="UniProtKB-UniRule"/>
</dbReference>
<dbReference type="PANTHER" id="PTHR13285">
    <property type="entry name" value="ACYLTRANSFERASE"/>
    <property type="match status" value="1"/>
</dbReference>
<evidence type="ECO:0000313" key="12">
    <source>
        <dbReference type="Proteomes" id="UP000236724"/>
    </source>
</evidence>
<feature type="transmembrane region" description="Helical" evidence="10">
    <location>
        <begin position="117"/>
        <end position="135"/>
    </location>
</feature>
<evidence type="ECO:0000256" key="10">
    <source>
        <dbReference type="SAM" id="Phobius"/>
    </source>
</evidence>
<dbReference type="GO" id="GO:0016746">
    <property type="term" value="F:acyltransferase activity"/>
    <property type="evidence" value="ECO:0007669"/>
    <property type="project" value="UniProtKB-KW"/>
</dbReference>
<keyword evidence="6 9" id="KW-0016">Alginate biosynthesis</keyword>
<evidence type="ECO:0000256" key="3">
    <source>
        <dbReference type="ARBA" id="ARBA00010323"/>
    </source>
</evidence>
<dbReference type="InterPro" id="IPR051085">
    <property type="entry name" value="MB_O-acyltransferase"/>
</dbReference>
<sequence>MVFSTPIFLFGFLPIALLIYYLSPKIIKNITLLLCSLSFYAWGEVFYLLVMIFSIISNYFLGQLIDKNQQYKKILITSAIIINVLLLISFKYANFIADNINIIFSLINLPAITLAPVHLPLGISFFTFQAISYIVDVYRKEVPAQKNIFNLALYISLFPQLIAGPIVRYHDVSLQITNREHSVELFASGVQRFIYGLAKKVLLANPLGEVADTIFLLPDNELTMPLAWIGIIAYTLQIFFDFSGYSDMAIGLGRMFGFRFLENFNYPYISKSLREFWQRWHISLSTWFRDYVYIPLGGNRVSATRVYLNLLIVFILTGFWHGADWSFLVWGIFHGIFLASEHAGFSKLLKKLWQPVQHFYLLMVVIIGWVFFRSNTLSQAINYLHSMIDFFHYQTTSLQFSQVVSHEAMYAFFIGIILSVPTYPYLNKNIGKLARGSSIKHIFLIEIPKLFILSLLLFFSILKIASATYNPFIYFRF</sequence>
<dbReference type="RefSeq" id="WP_103922148.1">
    <property type="nucleotide sequence ID" value="NZ_FMSV02000554.1"/>
</dbReference>
<evidence type="ECO:0000256" key="5">
    <source>
        <dbReference type="ARBA" id="ARBA00022692"/>
    </source>
</evidence>
<gene>
    <name evidence="11" type="primary">patA_3</name>
    <name evidence="11" type="ORF">MBHS_04515</name>
</gene>
<keyword evidence="7 10" id="KW-1133">Transmembrane helix</keyword>
<dbReference type="PANTHER" id="PTHR13285:SF18">
    <property type="entry name" value="PROTEIN-CYSTEINE N-PALMITOYLTRANSFERASE RASP"/>
    <property type="match status" value="1"/>
</dbReference>
<reference evidence="11 12" key="1">
    <citation type="submission" date="2016-10" db="EMBL/GenBank/DDBJ databases">
        <authorList>
            <person name="de Groot N.N."/>
        </authorList>
    </citation>
    <scope>NUCLEOTIDE SEQUENCE [LARGE SCALE GENOMIC DNA]</scope>
    <source>
        <strain evidence="11">MBHS1</strain>
    </source>
</reference>
<dbReference type="GO" id="GO:0005886">
    <property type="term" value="C:plasma membrane"/>
    <property type="evidence" value="ECO:0007669"/>
    <property type="project" value="UniProtKB-SubCell"/>
</dbReference>
<keyword evidence="4 9" id="KW-1003">Cell membrane</keyword>
<accession>A0A1H6FG47</accession>
<keyword evidence="9 11" id="KW-0012">Acyltransferase</keyword>
<evidence type="ECO:0000256" key="6">
    <source>
        <dbReference type="ARBA" id="ARBA00022841"/>
    </source>
</evidence>
<proteinExistence type="inferred from homology"/>
<dbReference type="Pfam" id="PF03062">
    <property type="entry name" value="MBOAT"/>
    <property type="match status" value="1"/>
</dbReference>
<dbReference type="PIRSF" id="PIRSF016636">
    <property type="entry name" value="AlgI_DltB"/>
    <property type="match status" value="1"/>
</dbReference>
<evidence type="ECO:0000256" key="8">
    <source>
        <dbReference type="ARBA" id="ARBA00023136"/>
    </source>
</evidence>
<evidence type="ECO:0000256" key="4">
    <source>
        <dbReference type="ARBA" id="ARBA00022475"/>
    </source>
</evidence>
<dbReference type="InterPro" id="IPR028362">
    <property type="entry name" value="AlgI"/>
</dbReference>
<keyword evidence="5 9" id="KW-0812">Transmembrane</keyword>
<feature type="transmembrane region" description="Helical" evidence="10">
    <location>
        <begin position="7"/>
        <end position="27"/>
    </location>
</feature>
<evidence type="ECO:0000256" key="9">
    <source>
        <dbReference type="PIRNR" id="PIRNR016636"/>
    </source>
</evidence>